<feature type="region of interest" description="Disordered" evidence="1">
    <location>
        <begin position="257"/>
        <end position="276"/>
    </location>
</feature>
<evidence type="ECO:0000313" key="2">
    <source>
        <dbReference type="EMBL" id="KAF5553952.1"/>
    </source>
</evidence>
<proteinExistence type="predicted"/>
<dbReference type="EMBL" id="JAAOAO010000242">
    <property type="protein sequence ID" value="KAF5553952.1"/>
    <property type="molecule type" value="Genomic_DNA"/>
</dbReference>
<feature type="region of interest" description="Disordered" evidence="1">
    <location>
        <begin position="294"/>
        <end position="319"/>
    </location>
</feature>
<dbReference type="AlphaFoldDB" id="A0A8H5JFL8"/>
<sequence length="349" mass="38787">MSTCKCFTIAIDTHGIRRRQLYHNGLFTGRQPFCGDCAAVFFHKHSYAFWIHPQDLKASAVELPSIAHGSMASPTNTNSDTFGRAVDLQDSNVFLDIPDHHALPRTDITYRRLSTILIKHPRIPAMFLLEFMTFDGLRAYQPCCENIDHLNILKSLRNIEPDGNPIFEAALADNLFTKFNVSVTAPEPDWFMRPRSRPGSPPRPARQTESTAENPPSPITNLTANSEVDDMNRLAAPLPSRVLDQLNHHIEAIGANSHGQPAIFDPTPGGRLFSSRGRFESASASDVSRPWSRYNHTVGGTSPLGVTDTTSSQHNPLPQQSVTLEDWDEEDLFENSSDTSCSVCESLFD</sequence>
<evidence type="ECO:0000313" key="3">
    <source>
        <dbReference type="Proteomes" id="UP000574317"/>
    </source>
</evidence>
<organism evidence="2 3">
    <name type="scientific">Fusarium napiforme</name>
    <dbReference type="NCBI Taxonomy" id="42672"/>
    <lineage>
        <taxon>Eukaryota</taxon>
        <taxon>Fungi</taxon>
        <taxon>Dikarya</taxon>
        <taxon>Ascomycota</taxon>
        <taxon>Pezizomycotina</taxon>
        <taxon>Sordariomycetes</taxon>
        <taxon>Hypocreomycetidae</taxon>
        <taxon>Hypocreales</taxon>
        <taxon>Nectriaceae</taxon>
        <taxon>Fusarium</taxon>
        <taxon>Fusarium fujikuroi species complex</taxon>
    </lineage>
</organism>
<keyword evidence="3" id="KW-1185">Reference proteome</keyword>
<evidence type="ECO:0000256" key="1">
    <source>
        <dbReference type="SAM" id="MobiDB-lite"/>
    </source>
</evidence>
<feature type="region of interest" description="Disordered" evidence="1">
    <location>
        <begin position="190"/>
        <end position="227"/>
    </location>
</feature>
<comment type="caution">
    <text evidence="2">The sequence shown here is derived from an EMBL/GenBank/DDBJ whole genome shotgun (WGS) entry which is preliminary data.</text>
</comment>
<accession>A0A8H5JFL8</accession>
<feature type="compositionally biased region" description="Polar residues" evidence="1">
    <location>
        <begin position="307"/>
        <end position="319"/>
    </location>
</feature>
<dbReference type="Proteomes" id="UP000574317">
    <property type="component" value="Unassembled WGS sequence"/>
</dbReference>
<protein>
    <submittedName>
        <fullName evidence="2">Gtpase-activator for ras gtpase</fullName>
    </submittedName>
</protein>
<reference evidence="2 3" key="1">
    <citation type="submission" date="2020-05" db="EMBL/GenBank/DDBJ databases">
        <title>Identification and distribution of gene clusters putatively required for synthesis of sphingolipid metabolism inhibitors in phylogenetically diverse species of the filamentous fungus Fusarium.</title>
        <authorList>
            <person name="Kim H.-S."/>
            <person name="Busman M."/>
            <person name="Brown D.W."/>
            <person name="Divon H."/>
            <person name="Uhlig S."/>
            <person name="Proctor R.H."/>
        </authorList>
    </citation>
    <scope>NUCLEOTIDE SEQUENCE [LARGE SCALE GENOMIC DNA]</scope>
    <source>
        <strain evidence="2 3">NRRL 25196</strain>
    </source>
</reference>
<name>A0A8H5JFL8_9HYPO</name>
<feature type="compositionally biased region" description="Polar residues" evidence="1">
    <location>
        <begin position="207"/>
        <end position="226"/>
    </location>
</feature>
<gene>
    <name evidence="2" type="ORF">FNAPI_6616</name>
</gene>